<proteinExistence type="inferred from homology"/>
<dbReference type="Proteomes" id="UP000321570">
    <property type="component" value="Unassembled WGS sequence"/>
</dbReference>
<evidence type="ECO:0000256" key="4">
    <source>
        <dbReference type="ARBA" id="ARBA00007540"/>
    </source>
</evidence>
<sequence length="375" mass="43328">MDYVDQLNGLSHQLSALSGTDQIQVAVNNHADSPHRSLYKNTWPAEDQARRWRNELFEVERNAKRRDKFNSNRDLNQVKNPWSEKPANKSSKVGRQGRKRSMIMLAEWFLFMPKDFETDYLFKLCPKGRHVCVVAWKGRTDVYARSGTRIESFLSRLPGGGLGQSSVMMHRYETVLDCIMVDNRNKVHQDSASSEFPDGKLIFMVLDLISFKSTSYDDVTFFERCEWLENYHKTNVEAYENTDPAQFKIVPAYACDKDTMKSVFSSPPPFELDGVLFYHSCVYYRCGQTPLVGWVKPYMLPEWFPFLKDSLHPIYVTEMPEDYRDVATDIARHRELTKAYASALQQKRKGVALPSSSNQTWDVEMSDESTLQNAG</sequence>
<comment type="function">
    <text evidence="1">Functions as an U snRNP-specific nuclear import adapter. Involved in the trimethylguanosine (m3G)-cap-dependent nuclear import of U snRNPs. Binds specifically to the terminal m3G-cap U snRNAs.</text>
</comment>
<evidence type="ECO:0000259" key="11">
    <source>
        <dbReference type="Pfam" id="PF21974"/>
    </source>
</evidence>
<evidence type="ECO:0000256" key="5">
    <source>
        <dbReference type="ARBA" id="ARBA00016034"/>
    </source>
</evidence>
<organism evidence="12 13">
    <name type="scientific">Hymenolepis diminuta</name>
    <name type="common">Rat tapeworm</name>
    <dbReference type="NCBI Taxonomy" id="6216"/>
    <lineage>
        <taxon>Eukaryota</taxon>
        <taxon>Metazoa</taxon>
        <taxon>Spiralia</taxon>
        <taxon>Lophotrochozoa</taxon>
        <taxon>Platyhelminthes</taxon>
        <taxon>Cestoda</taxon>
        <taxon>Eucestoda</taxon>
        <taxon>Cyclophyllidea</taxon>
        <taxon>Hymenolepididae</taxon>
        <taxon>Hymenolepis</taxon>
    </lineage>
</organism>
<dbReference type="InterPro" id="IPR047857">
    <property type="entry name" value="Snurportin1_C"/>
</dbReference>
<dbReference type="InterPro" id="IPR017336">
    <property type="entry name" value="Snurportin-1"/>
</dbReference>
<evidence type="ECO:0000256" key="2">
    <source>
        <dbReference type="ARBA" id="ARBA00004123"/>
    </source>
</evidence>
<feature type="region of interest" description="Disordered" evidence="10">
    <location>
        <begin position="351"/>
        <end position="375"/>
    </location>
</feature>
<gene>
    <name evidence="12" type="ORF">WMSIL1_LOCUS14473</name>
</gene>
<keyword evidence="6" id="KW-0813">Transport</keyword>
<evidence type="ECO:0000256" key="8">
    <source>
        <dbReference type="ARBA" id="ARBA00022884"/>
    </source>
</evidence>
<comment type="similarity">
    <text evidence="4">Belongs to the snurportin family.</text>
</comment>
<evidence type="ECO:0000256" key="9">
    <source>
        <dbReference type="ARBA" id="ARBA00023242"/>
    </source>
</evidence>
<accession>A0A564ZDN3</accession>
<keyword evidence="7" id="KW-0963">Cytoplasm</keyword>
<evidence type="ECO:0000256" key="6">
    <source>
        <dbReference type="ARBA" id="ARBA00022448"/>
    </source>
</evidence>
<dbReference type="GO" id="GO:0005737">
    <property type="term" value="C:cytoplasm"/>
    <property type="evidence" value="ECO:0007669"/>
    <property type="project" value="UniProtKB-SubCell"/>
</dbReference>
<dbReference type="PANTHER" id="PTHR13403">
    <property type="entry name" value="SNURPORTIN1 RNUT1 PROTEIN RNA, U TRANSPORTER 1"/>
    <property type="match status" value="1"/>
</dbReference>
<evidence type="ECO:0000256" key="1">
    <source>
        <dbReference type="ARBA" id="ARBA00003975"/>
    </source>
</evidence>
<name>A0A564ZDN3_HYMDI</name>
<dbReference type="GO" id="GO:0003723">
    <property type="term" value="F:RNA binding"/>
    <property type="evidence" value="ECO:0007669"/>
    <property type="project" value="UniProtKB-KW"/>
</dbReference>
<evidence type="ECO:0000256" key="7">
    <source>
        <dbReference type="ARBA" id="ARBA00022490"/>
    </source>
</evidence>
<dbReference type="AlphaFoldDB" id="A0A564ZDN3"/>
<keyword evidence="8" id="KW-0694">RNA-binding</keyword>
<dbReference type="Pfam" id="PF21974">
    <property type="entry name" value="SPN1_m3Gcap_bd"/>
    <property type="match status" value="1"/>
</dbReference>
<evidence type="ECO:0000313" key="12">
    <source>
        <dbReference type="EMBL" id="VUZ56958.1"/>
    </source>
</evidence>
<protein>
    <recommendedName>
        <fullName evidence="5">Snurportin-1</fullName>
    </recommendedName>
</protein>
<evidence type="ECO:0000256" key="3">
    <source>
        <dbReference type="ARBA" id="ARBA00004496"/>
    </source>
</evidence>
<reference evidence="12 13" key="1">
    <citation type="submission" date="2019-07" db="EMBL/GenBank/DDBJ databases">
        <authorList>
            <person name="Jastrzebski P J."/>
            <person name="Paukszto L."/>
            <person name="Jastrzebski P J."/>
        </authorList>
    </citation>
    <scope>NUCLEOTIDE SEQUENCE [LARGE SCALE GENOMIC DNA]</scope>
    <source>
        <strain evidence="12 13">WMS-il1</strain>
    </source>
</reference>
<feature type="region of interest" description="Disordered" evidence="10">
    <location>
        <begin position="68"/>
        <end position="96"/>
    </location>
</feature>
<dbReference type="GO" id="GO:0061015">
    <property type="term" value="P:snRNA import into nucleus"/>
    <property type="evidence" value="ECO:0007669"/>
    <property type="project" value="InterPro"/>
</dbReference>
<dbReference type="PANTHER" id="PTHR13403:SF6">
    <property type="entry name" value="SNURPORTIN-1"/>
    <property type="match status" value="1"/>
</dbReference>
<dbReference type="GO" id="GO:0005634">
    <property type="term" value="C:nucleus"/>
    <property type="evidence" value="ECO:0007669"/>
    <property type="project" value="UniProtKB-SubCell"/>
</dbReference>
<evidence type="ECO:0000256" key="10">
    <source>
        <dbReference type="SAM" id="MobiDB-lite"/>
    </source>
</evidence>
<dbReference type="Gene3D" id="3.30.470.30">
    <property type="entry name" value="DNA ligase/mRNA capping enzyme"/>
    <property type="match status" value="1"/>
</dbReference>
<dbReference type="SUPFAM" id="SSF56091">
    <property type="entry name" value="DNA ligase/mRNA capping enzyme, catalytic domain"/>
    <property type="match status" value="1"/>
</dbReference>
<keyword evidence="9" id="KW-0539">Nucleus</keyword>
<feature type="domain" description="Snurportin-1 m3G cap-binding" evidence="11">
    <location>
        <begin position="103"/>
        <end position="297"/>
    </location>
</feature>
<evidence type="ECO:0000313" key="13">
    <source>
        <dbReference type="Proteomes" id="UP000321570"/>
    </source>
</evidence>
<comment type="subcellular location">
    <subcellularLocation>
        <location evidence="3">Cytoplasm</location>
    </subcellularLocation>
    <subcellularLocation>
        <location evidence="2">Nucleus</location>
    </subcellularLocation>
</comment>
<dbReference type="EMBL" id="CABIJS010000708">
    <property type="protein sequence ID" value="VUZ56958.1"/>
    <property type="molecule type" value="Genomic_DNA"/>
</dbReference>
<keyword evidence="13" id="KW-1185">Reference proteome</keyword>